<dbReference type="OrthoDB" id="7463at2157"/>
<dbReference type="KEGG" id="tah:SU86_006365"/>
<dbReference type="RefSeq" id="WP_048186675.1">
    <property type="nucleotide sequence ID" value="NZ_CP011097.1"/>
</dbReference>
<dbReference type="GeneID" id="24874173"/>
<protein>
    <submittedName>
        <fullName evidence="2">Uncharacterized protein</fullName>
    </submittedName>
</protein>
<evidence type="ECO:0000313" key="2">
    <source>
        <dbReference type="EMBL" id="AJZ76055.1"/>
    </source>
</evidence>
<organism evidence="2 3">
    <name type="scientific">Candidatus Nitrosotenuis cloacae</name>
    <dbReference type="NCBI Taxonomy" id="1603555"/>
    <lineage>
        <taxon>Archaea</taxon>
        <taxon>Nitrososphaerota</taxon>
        <taxon>Candidatus Nitrosotenuis</taxon>
    </lineage>
</organism>
<reference evidence="2 3" key="1">
    <citation type="journal article" date="2016" name="Sci. Rep.">
        <title>A novel ammonia-oxidizing archaeon from wastewater treatment plant: Its enrichment, physiological and genomic characteristics.</title>
        <authorList>
            <person name="Li Y."/>
            <person name="Ding K."/>
            <person name="Wen X."/>
            <person name="Zhang B."/>
            <person name="Shen B."/>
            <person name="Yang Y."/>
        </authorList>
    </citation>
    <scope>NUCLEOTIDE SEQUENCE [LARGE SCALE GENOMIC DNA]</scope>
    <source>
        <strain evidence="2 3">SAT1</strain>
    </source>
</reference>
<keyword evidence="1" id="KW-1133">Transmembrane helix</keyword>
<feature type="transmembrane region" description="Helical" evidence="1">
    <location>
        <begin position="42"/>
        <end position="63"/>
    </location>
</feature>
<feature type="transmembrane region" description="Helical" evidence="1">
    <location>
        <begin position="12"/>
        <end position="30"/>
    </location>
</feature>
<accession>A0A3G1B7H5</accession>
<keyword evidence="1" id="KW-0812">Transmembrane</keyword>
<dbReference type="EMBL" id="CP011097">
    <property type="protein sequence ID" value="AJZ76055.1"/>
    <property type="molecule type" value="Genomic_DNA"/>
</dbReference>
<evidence type="ECO:0000256" key="1">
    <source>
        <dbReference type="SAM" id="Phobius"/>
    </source>
</evidence>
<dbReference type="AlphaFoldDB" id="A0A3G1B7H5"/>
<sequence>MESLKKRRAKTIILLSTIWFAIAIPLPFLYNVPEEATPQLFTLIQILGLISIPFVALGIAWTLKPELAQ</sequence>
<evidence type="ECO:0000313" key="3">
    <source>
        <dbReference type="Proteomes" id="UP000266745"/>
    </source>
</evidence>
<gene>
    <name evidence="2" type="ORF">SU86_006365</name>
</gene>
<dbReference type="Proteomes" id="UP000266745">
    <property type="component" value="Chromosome"/>
</dbReference>
<dbReference type="STRING" id="1603555.SU86_006365"/>
<keyword evidence="1" id="KW-0472">Membrane</keyword>
<proteinExistence type="predicted"/>
<keyword evidence="3" id="KW-1185">Reference proteome</keyword>
<name>A0A3G1B7H5_9ARCH</name>